<feature type="region of interest" description="Disordered" evidence="1">
    <location>
        <begin position="66"/>
        <end position="96"/>
    </location>
</feature>
<dbReference type="InterPro" id="IPR045559">
    <property type="entry name" value="RHH_9"/>
</dbReference>
<evidence type="ECO:0000313" key="3">
    <source>
        <dbReference type="EMBL" id="CAG9187040.1"/>
    </source>
</evidence>
<dbReference type="EMBL" id="CAJZAF010000057">
    <property type="protein sequence ID" value="CAG9187040.1"/>
    <property type="molecule type" value="Genomic_DNA"/>
</dbReference>
<dbReference type="SUPFAM" id="SSF47598">
    <property type="entry name" value="Ribbon-helix-helix"/>
    <property type="match status" value="1"/>
</dbReference>
<dbReference type="Pfam" id="PF19839">
    <property type="entry name" value="RHH_9"/>
    <property type="match status" value="1"/>
</dbReference>
<proteinExistence type="predicted"/>
<keyword evidence="4" id="KW-1185">Reference proteome</keyword>
<comment type="caution">
    <text evidence="3">The sequence shown here is derived from an EMBL/GenBank/DDBJ whole genome shotgun (WGS) entry which is preliminary data.</text>
</comment>
<feature type="domain" description="Ribbon-helix-helix protein RHH" evidence="2">
    <location>
        <begin position="1"/>
        <end position="47"/>
    </location>
</feature>
<gene>
    <name evidence="3" type="ORF">LMG23994_06521</name>
</gene>
<dbReference type="InterPro" id="IPR010985">
    <property type="entry name" value="Ribbon_hlx_hlx"/>
</dbReference>
<accession>A0ABN7ZM59</accession>
<reference evidence="3 4" key="1">
    <citation type="submission" date="2021-08" db="EMBL/GenBank/DDBJ databases">
        <authorList>
            <person name="Peeters C."/>
        </authorList>
    </citation>
    <scope>NUCLEOTIDE SEQUENCE [LARGE SCALE GENOMIC DNA]</scope>
    <source>
        <strain evidence="3 4">LMG 23994</strain>
    </source>
</reference>
<dbReference type="Gene3D" id="1.10.1220.10">
    <property type="entry name" value="Met repressor-like"/>
    <property type="match status" value="1"/>
</dbReference>
<sequence length="96" mass="10502">MELKTARLTILIDPNKKAAFERLCAQQDLTASQVIRQLIRSYLAQHGVEYVASGLDLDDVAAVEVESRRGGKSGKKKPAERDAAPPARTRATRRGA</sequence>
<protein>
    <recommendedName>
        <fullName evidence="2">Ribbon-helix-helix protein RHH domain-containing protein</fullName>
    </recommendedName>
</protein>
<evidence type="ECO:0000259" key="2">
    <source>
        <dbReference type="Pfam" id="PF19839"/>
    </source>
</evidence>
<evidence type="ECO:0000256" key="1">
    <source>
        <dbReference type="SAM" id="MobiDB-lite"/>
    </source>
</evidence>
<dbReference type="InterPro" id="IPR013321">
    <property type="entry name" value="Arc_rbn_hlx_hlx"/>
</dbReference>
<organism evidence="3 4">
    <name type="scientific">Cupriavidus pinatubonensis</name>
    <dbReference type="NCBI Taxonomy" id="248026"/>
    <lineage>
        <taxon>Bacteria</taxon>
        <taxon>Pseudomonadati</taxon>
        <taxon>Pseudomonadota</taxon>
        <taxon>Betaproteobacteria</taxon>
        <taxon>Burkholderiales</taxon>
        <taxon>Burkholderiaceae</taxon>
        <taxon>Cupriavidus</taxon>
    </lineage>
</organism>
<evidence type="ECO:0000313" key="4">
    <source>
        <dbReference type="Proteomes" id="UP000701702"/>
    </source>
</evidence>
<name>A0ABN7ZM59_9BURK</name>
<dbReference type="Proteomes" id="UP000701702">
    <property type="component" value="Unassembled WGS sequence"/>
</dbReference>